<reference evidence="3 4" key="1">
    <citation type="submission" date="2021-01" db="EMBL/GenBank/DDBJ databases">
        <title>Sequencing the genomes of 1000 actinobacteria strains.</title>
        <authorList>
            <person name="Klenk H.-P."/>
        </authorList>
    </citation>
    <scope>NUCLEOTIDE SEQUENCE [LARGE SCALE GENOMIC DNA]</scope>
    <source>
        <strain evidence="3 4">DSM 13657</strain>
    </source>
</reference>
<feature type="domain" description="3'-5' exonuclease" evidence="2">
    <location>
        <begin position="38"/>
        <end position="204"/>
    </location>
</feature>
<dbReference type="RefSeq" id="WP_239530428.1">
    <property type="nucleotide sequence ID" value="NZ_JAFBCP010000001.1"/>
</dbReference>
<dbReference type="EMBL" id="JAFBCP010000001">
    <property type="protein sequence ID" value="MBM7817271.1"/>
    <property type="molecule type" value="Genomic_DNA"/>
</dbReference>
<dbReference type="InterPro" id="IPR010997">
    <property type="entry name" value="HRDC-like_sf"/>
</dbReference>
<dbReference type="InterPro" id="IPR012337">
    <property type="entry name" value="RNaseH-like_sf"/>
</dbReference>
<dbReference type="Pfam" id="PF00570">
    <property type="entry name" value="HRDC"/>
    <property type="match status" value="1"/>
</dbReference>
<dbReference type="Gene3D" id="1.10.150.80">
    <property type="entry name" value="HRDC domain"/>
    <property type="match status" value="2"/>
</dbReference>
<dbReference type="PANTHER" id="PTHR47649">
    <property type="entry name" value="RIBONUCLEASE D"/>
    <property type="match status" value="1"/>
</dbReference>
<dbReference type="Pfam" id="PF01612">
    <property type="entry name" value="DNA_pol_A_exo1"/>
    <property type="match status" value="1"/>
</dbReference>
<dbReference type="EC" id="3.1.13.5" evidence="3"/>
<dbReference type="InterPro" id="IPR044876">
    <property type="entry name" value="HRDC_dom_sf"/>
</dbReference>
<gene>
    <name evidence="3" type="ORF">JOE56_001965</name>
</gene>
<protein>
    <submittedName>
        <fullName evidence="3">Ribonuclease D</fullName>
        <ecNumber evidence="3">3.1.13.5</ecNumber>
    </submittedName>
</protein>
<sequence>MGAPAVHSGWGSPSSGRSLGISGSPPLTLLSEPEQGVPPVTDSPEDLQTVATQLEHGHGPVGIDTERASGIRYGNRAFLVQLKREGAGIVLIDSEALPVLSSLNAALHGVEWILHAATQDLGCLAEKGMRPDALFDTELAARLLNFERFGLASLTEEIMGVTLAKEHSAVDWSTRPLPHEWLAYAALDVEVLGHLRTELADRLRSSGKWEYAQQEFDHLLSFTPPVHDEPWRRTHGLGRVKTARGLGRVRAMWALRDDLGEERDIAPSRILPDRAMIALAVESVKSERDLKRQFSRMDSEDAGEFFRVIKAADRLPDSFMPPVRNTPRVKRADRMTSKQRLEHMKPAIAQIAKELDMPHDLVVTPRYVKRLASLTTIGDESDIADFLRDQGARPWQIELVTEPLAKAAHASGS</sequence>
<dbReference type="GO" id="GO:0033890">
    <property type="term" value="F:ribonuclease D activity"/>
    <property type="evidence" value="ECO:0007669"/>
    <property type="project" value="UniProtKB-EC"/>
</dbReference>
<dbReference type="Proteomes" id="UP000809290">
    <property type="component" value="Unassembled WGS sequence"/>
</dbReference>
<proteinExistence type="predicted"/>
<accession>A0ABS2SQJ5</accession>
<dbReference type="InterPro" id="IPR002121">
    <property type="entry name" value="HRDC_dom"/>
</dbReference>
<dbReference type="Gene3D" id="3.30.420.10">
    <property type="entry name" value="Ribonuclease H-like superfamily/Ribonuclease H"/>
    <property type="match status" value="1"/>
</dbReference>
<evidence type="ECO:0000256" key="1">
    <source>
        <dbReference type="SAM" id="MobiDB-lite"/>
    </source>
</evidence>
<dbReference type="InterPro" id="IPR041605">
    <property type="entry name" value="Exo_C"/>
</dbReference>
<evidence type="ECO:0000313" key="4">
    <source>
        <dbReference type="Proteomes" id="UP000809290"/>
    </source>
</evidence>
<dbReference type="SMART" id="SM00474">
    <property type="entry name" value="35EXOc"/>
    <property type="match status" value="1"/>
</dbReference>
<name>A0ABS2SQJ5_9MICO</name>
<dbReference type="InterPro" id="IPR051086">
    <property type="entry name" value="RNase_D-like"/>
</dbReference>
<dbReference type="CDD" id="cd06142">
    <property type="entry name" value="RNaseD_exo"/>
    <property type="match status" value="1"/>
</dbReference>
<keyword evidence="4" id="KW-1185">Reference proteome</keyword>
<dbReference type="InterPro" id="IPR036397">
    <property type="entry name" value="RNaseH_sf"/>
</dbReference>
<dbReference type="InterPro" id="IPR002562">
    <property type="entry name" value="3'-5'_exonuclease_dom"/>
</dbReference>
<evidence type="ECO:0000259" key="2">
    <source>
        <dbReference type="SMART" id="SM00474"/>
    </source>
</evidence>
<dbReference type="SUPFAM" id="SSF53098">
    <property type="entry name" value="Ribonuclease H-like"/>
    <property type="match status" value="1"/>
</dbReference>
<organism evidence="3 4">
    <name type="scientific">Brevibacterium paucivorans</name>
    <dbReference type="NCBI Taxonomy" id="170994"/>
    <lineage>
        <taxon>Bacteria</taxon>
        <taxon>Bacillati</taxon>
        <taxon>Actinomycetota</taxon>
        <taxon>Actinomycetes</taxon>
        <taxon>Micrococcales</taxon>
        <taxon>Brevibacteriaceae</taxon>
        <taxon>Brevibacterium</taxon>
    </lineage>
</organism>
<comment type="caution">
    <text evidence="3">The sequence shown here is derived from an EMBL/GenBank/DDBJ whole genome shotgun (WGS) entry which is preliminary data.</text>
</comment>
<keyword evidence="3" id="KW-0378">Hydrolase</keyword>
<feature type="region of interest" description="Disordered" evidence="1">
    <location>
        <begin position="1"/>
        <end position="44"/>
    </location>
</feature>
<dbReference type="Pfam" id="PF18305">
    <property type="entry name" value="DNA_pol_A_exoN"/>
    <property type="match status" value="1"/>
</dbReference>
<evidence type="ECO:0000313" key="3">
    <source>
        <dbReference type="EMBL" id="MBM7817271.1"/>
    </source>
</evidence>
<dbReference type="SUPFAM" id="SSF47819">
    <property type="entry name" value="HRDC-like"/>
    <property type="match status" value="1"/>
</dbReference>
<dbReference type="PANTHER" id="PTHR47649:SF1">
    <property type="entry name" value="RIBONUCLEASE D"/>
    <property type="match status" value="1"/>
</dbReference>